<evidence type="ECO:0000313" key="5">
    <source>
        <dbReference type="Proteomes" id="UP000292052"/>
    </source>
</evidence>
<feature type="non-terminal residue" evidence="4">
    <location>
        <position position="1"/>
    </location>
</feature>
<evidence type="ECO:0000313" key="4">
    <source>
        <dbReference type="EMBL" id="RZC35407.1"/>
    </source>
</evidence>
<comment type="caution">
    <text evidence="4">The sequence shown here is derived from an EMBL/GenBank/DDBJ whole genome shotgun (WGS) entry which is preliminary data.</text>
</comment>
<proteinExistence type="inferred from homology"/>
<reference evidence="4 5" key="1">
    <citation type="submission" date="2017-03" db="EMBL/GenBank/DDBJ databases">
        <title>Genome of the blue death feigning beetle - Asbolus verrucosus.</title>
        <authorList>
            <person name="Rider S.D."/>
        </authorList>
    </citation>
    <scope>NUCLEOTIDE SEQUENCE [LARGE SCALE GENOMIC DNA]</scope>
    <source>
        <strain evidence="4">Butters</strain>
        <tissue evidence="4">Head and leg muscle</tissue>
    </source>
</reference>
<gene>
    <name evidence="4" type="ORF">BDFB_006155</name>
</gene>
<protein>
    <submittedName>
        <fullName evidence="4">COesterase domain containing protein</fullName>
    </submittedName>
</protein>
<organism evidence="4 5">
    <name type="scientific">Asbolus verrucosus</name>
    <name type="common">Desert ironclad beetle</name>
    <dbReference type="NCBI Taxonomy" id="1661398"/>
    <lineage>
        <taxon>Eukaryota</taxon>
        <taxon>Metazoa</taxon>
        <taxon>Ecdysozoa</taxon>
        <taxon>Arthropoda</taxon>
        <taxon>Hexapoda</taxon>
        <taxon>Insecta</taxon>
        <taxon>Pterygota</taxon>
        <taxon>Neoptera</taxon>
        <taxon>Endopterygota</taxon>
        <taxon>Coleoptera</taxon>
        <taxon>Polyphaga</taxon>
        <taxon>Cucujiformia</taxon>
        <taxon>Tenebrionidae</taxon>
        <taxon>Pimeliinae</taxon>
        <taxon>Asbolus</taxon>
    </lineage>
</organism>
<name>A0A482VSY3_ASBVE</name>
<dbReference type="STRING" id="1661398.A0A482VSY3"/>
<dbReference type="InterPro" id="IPR002018">
    <property type="entry name" value="CarbesteraseB"/>
</dbReference>
<dbReference type="Proteomes" id="UP000292052">
    <property type="component" value="Unassembled WGS sequence"/>
</dbReference>
<dbReference type="Pfam" id="PF00135">
    <property type="entry name" value="COesterase"/>
    <property type="match status" value="1"/>
</dbReference>
<sequence length="52" mass="5690">EAPYAVLVFVHGESFEWGGGHPYDGSVLASYGHVIVVTLNFRLGVLGKFMHE</sequence>
<feature type="domain" description="Carboxylesterase type B" evidence="3">
    <location>
        <begin position="4"/>
        <end position="47"/>
    </location>
</feature>
<dbReference type="InterPro" id="IPR051093">
    <property type="entry name" value="Neuroligin/BSAL"/>
</dbReference>
<keyword evidence="5" id="KW-1185">Reference proteome</keyword>
<evidence type="ECO:0000259" key="3">
    <source>
        <dbReference type="Pfam" id="PF00135"/>
    </source>
</evidence>
<evidence type="ECO:0000256" key="2">
    <source>
        <dbReference type="ARBA" id="ARBA00023180"/>
    </source>
</evidence>
<comment type="similarity">
    <text evidence="1">Belongs to the type-B carboxylesterase/lipase family.</text>
</comment>
<dbReference type="SUPFAM" id="SSF53474">
    <property type="entry name" value="alpha/beta-Hydrolases"/>
    <property type="match status" value="1"/>
</dbReference>
<dbReference type="AlphaFoldDB" id="A0A482VSY3"/>
<dbReference type="EMBL" id="QDEB01071107">
    <property type="protein sequence ID" value="RZC35407.1"/>
    <property type="molecule type" value="Genomic_DNA"/>
</dbReference>
<accession>A0A482VSY3</accession>
<evidence type="ECO:0000256" key="1">
    <source>
        <dbReference type="ARBA" id="ARBA00005964"/>
    </source>
</evidence>
<dbReference type="OrthoDB" id="3200163at2759"/>
<dbReference type="PANTHER" id="PTHR43903">
    <property type="entry name" value="NEUROLIGIN"/>
    <property type="match status" value="1"/>
</dbReference>
<dbReference type="InterPro" id="IPR029058">
    <property type="entry name" value="AB_hydrolase_fold"/>
</dbReference>
<keyword evidence="2" id="KW-0325">Glycoprotein</keyword>
<dbReference type="Gene3D" id="3.40.50.1820">
    <property type="entry name" value="alpha/beta hydrolase"/>
    <property type="match status" value="1"/>
</dbReference>